<dbReference type="GO" id="GO:0008531">
    <property type="term" value="F:riboflavin kinase activity"/>
    <property type="evidence" value="ECO:0007669"/>
    <property type="project" value="UniProtKB-EC"/>
</dbReference>
<accession>A0A0C2CY67</accession>
<comment type="function">
    <text evidence="1">Catalyzes the phosphorylation of riboflavin to FMN followed by the adenylation of FMN to FAD.</text>
</comment>
<evidence type="ECO:0000256" key="1">
    <source>
        <dbReference type="ARBA" id="ARBA00002121"/>
    </source>
</evidence>
<evidence type="ECO:0000313" key="22">
    <source>
        <dbReference type="EMBL" id="KIG15936.1"/>
    </source>
</evidence>
<evidence type="ECO:0000256" key="13">
    <source>
        <dbReference type="ARBA" id="ARBA00022777"/>
    </source>
</evidence>
<dbReference type="EC" id="2.7.1.26" evidence="5"/>
<dbReference type="InterPro" id="IPR023465">
    <property type="entry name" value="Riboflavin_kinase_dom_sf"/>
</dbReference>
<evidence type="ECO:0000256" key="10">
    <source>
        <dbReference type="ARBA" id="ARBA00022679"/>
    </source>
</evidence>
<evidence type="ECO:0000256" key="11">
    <source>
        <dbReference type="ARBA" id="ARBA00022695"/>
    </source>
</evidence>
<dbReference type="Gene3D" id="3.40.50.620">
    <property type="entry name" value="HUPs"/>
    <property type="match status" value="1"/>
</dbReference>
<feature type="region of interest" description="Disordered" evidence="20">
    <location>
        <begin position="338"/>
        <end position="364"/>
    </location>
</feature>
<dbReference type="InterPro" id="IPR014729">
    <property type="entry name" value="Rossmann-like_a/b/a_fold"/>
</dbReference>
<evidence type="ECO:0000256" key="2">
    <source>
        <dbReference type="ARBA" id="ARBA00004726"/>
    </source>
</evidence>
<evidence type="ECO:0000256" key="8">
    <source>
        <dbReference type="ARBA" id="ARBA00022630"/>
    </source>
</evidence>
<dbReference type="PROSITE" id="PS51257">
    <property type="entry name" value="PROKAR_LIPOPROTEIN"/>
    <property type="match status" value="1"/>
</dbReference>
<evidence type="ECO:0000256" key="5">
    <source>
        <dbReference type="ARBA" id="ARBA00012105"/>
    </source>
</evidence>
<dbReference type="GO" id="GO:0009398">
    <property type="term" value="P:FMN biosynthetic process"/>
    <property type="evidence" value="ECO:0007669"/>
    <property type="project" value="UniProtKB-UniPathway"/>
</dbReference>
<name>A0A0C2CY67_9BACT</name>
<reference evidence="22 23" key="1">
    <citation type="submission" date="2014-12" db="EMBL/GenBank/DDBJ databases">
        <title>Genome assembly of Enhygromyxa salina DSM 15201.</title>
        <authorList>
            <person name="Sharma G."/>
            <person name="Subramanian S."/>
        </authorList>
    </citation>
    <scope>NUCLEOTIDE SEQUENCE [LARGE SCALE GENOMIC DNA]</scope>
    <source>
        <strain evidence="22 23">DSM 15201</strain>
    </source>
</reference>
<comment type="caution">
    <text evidence="22">The sequence shown here is derived from an EMBL/GenBank/DDBJ whole genome shotgun (WGS) entry which is preliminary data.</text>
</comment>
<dbReference type="UniPathway" id="UPA00276">
    <property type="reaction ID" value="UER00406"/>
</dbReference>
<evidence type="ECO:0000256" key="15">
    <source>
        <dbReference type="ARBA" id="ARBA00022840"/>
    </source>
</evidence>
<comment type="similarity">
    <text evidence="4">Belongs to the RibF family.</text>
</comment>
<organism evidence="22 23">
    <name type="scientific">Enhygromyxa salina</name>
    <dbReference type="NCBI Taxonomy" id="215803"/>
    <lineage>
        <taxon>Bacteria</taxon>
        <taxon>Pseudomonadati</taxon>
        <taxon>Myxococcota</taxon>
        <taxon>Polyangia</taxon>
        <taxon>Nannocystales</taxon>
        <taxon>Nannocystaceae</taxon>
        <taxon>Enhygromyxa</taxon>
    </lineage>
</organism>
<dbReference type="Pfam" id="PF06574">
    <property type="entry name" value="FAD_syn"/>
    <property type="match status" value="1"/>
</dbReference>
<dbReference type="Gene3D" id="2.40.30.30">
    <property type="entry name" value="Riboflavin kinase-like"/>
    <property type="match status" value="1"/>
</dbReference>
<evidence type="ECO:0000259" key="21">
    <source>
        <dbReference type="SMART" id="SM00904"/>
    </source>
</evidence>
<dbReference type="InterPro" id="IPR023468">
    <property type="entry name" value="Riboflavin_kinase"/>
</dbReference>
<dbReference type="PANTHER" id="PTHR22749:SF6">
    <property type="entry name" value="RIBOFLAVIN KINASE"/>
    <property type="match status" value="1"/>
</dbReference>
<proteinExistence type="inferred from homology"/>
<dbReference type="GO" id="GO:0005524">
    <property type="term" value="F:ATP binding"/>
    <property type="evidence" value="ECO:0007669"/>
    <property type="project" value="UniProtKB-KW"/>
</dbReference>
<evidence type="ECO:0000256" key="19">
    <source>
        <dbReference type="ARBA" id="ARBA00049494"/>
    </source>
</evidence>
<evidence type="ECO:0000313" key="23">
    <source>
        <dbReference type="Proteomes" id="UP000031599"/>
    </source>
</evidence>
<evidence type="ECO:0000256" key="16">
    <source>
        <dbReference type="ARBA" id="ARBA00023268"/>
    </source>
</evidence>
<evidence type="ECO:0000256" key="3">
    <source>
        <dbReference type="ARBA" id="ARBA00005201"/>
    </source>
</evidence>
<keyword evidence="11" id="KW-0548">Nucleotidyltransferase</keyword>
<evidence type="ECO:0000256" key="4">
    <source>
        <dbReference type="ARBA" id="ARBA00010214"/>
    </source>
</evidence>
<feature type="domain" description="Riboflavin kinase" evidence="21">
    <location>
        <begin position="196"/>
        <end position="332"/>
    </location>
</feature>
<dbReference type="SMART" id="SM00904">
    <property type="entry name" value="Flavokinase"/>
    <property type="match status" value="1"/>
</dbReference>
<dbReference type="PIRSF" id="PIRSF004491">
    <property type="entry name" value="FAD_Synth"/>
    <property type="match status" value="1"/>
</dbReference>
<keyword evidence="13 22" id="KW-0418">Kinase</keyword>
<evidence type="ECO:0000256" key="17">
    <source>
        <dbReference type="ARBA" id="ARBA00032176"/>
    </source>
</evidence>
<dbReference type="AlphaFoldDB" id="A0A0C2CY67"/>
<dbReference type="NCBIfam" id="TIGR00083">
    <property type="entry name" value="ribF"/>
    <property type="match status" value="1"/>
</dbReference>
<dbReference type="SUPFAM" id="SSF82114">
    <property type="entry name" value="Riboflavin kinase-like"/>
    <property type="match status" value="1"/>
</dbReference>
<dbReference type="RefSeq" id="WP_052550691.1">
    <property type="nucleotide sequence ID" value="NZ_JMCC02000045.1"/>
</dbReference>
<dbReference type="GO" id="GO:0009231">
    <property type="term" value="P:riboflavin biosynthetic process"/>
    <property type="evidence" value="ECO:0007669"/>
    <property type="project" value="InterPro"/>
</dbReference>
<dbReference type="EC" id="2.7.7.2" evidence="6"/>
<dbReference type="InterPro" id="IPR015864">
    <property type="entry name" value="FAD_synthase"/>
</dbReference>
<dbReference type="UniPathway" id="UPA00277">
    <property type="reaction ID" value="UER00407"/>
</dbReference>
<comment type="catalytic activity">
    <reaction evidence="19">
        <text>FMN + ATP + H(+) = FAD + diphosphate</text>
        <dbReference type="Rhea" id="RHEA:17237"/>
        <dbReference type="ChEBI" id="CHEBI:15378"/>
        <dbReference type="ChEBI" id="CHEBI:30616"/>
        <dbReference type="ChEBI" id="CHEBI:33019"/>
        <dbReference type="ChEBI" id="CHEBI:57692"/>
        <dbReference type="ChEBI" id="CHEBI:58210"/>
        <dbReference type="EC" id="2.7.7.2"/>
    </reaction>
</comment>
<keyword evidence="16" id="KW-0511">Multifunctional enzyme</keyword>
<keyword evidence="15" id="KW-0067">ATP-binding</keyword>
<evidence type="ECO:0000256" key="20">
    <source>
        <dbReference type="SAM" id="MobiDB-lite"/>
    </source>
</evidence>
<sequence>MRVLDFSTVPAAHAPGGLSPLPAGTAACLGAFDGMHRGHQGLIARARTLGSEVAVVTFEPRPSEVLARPGATRSAPPRLQTPGQREHVCRELGVDTLVILRFDVGVSRLSPGEFVEQFLLQGLRPAAVVVGYDFRFGAKRAGGPAELKALLAPAGIEVSVVEKITAAAGPLAGEKLGSTAVRELVAAGEVAQAAGVLGRLYAVAGKVEHGAARGRALGYPTANVASSSLHPKGGVYACFLTLLDADGSHELQSWPAVANLGTNPTFEDAGEGANPSTLEVHALDVDLGASLYDRAVEVSFVARLRDEQRFASVNDLREAIAADIERARPLLTPAAAARRHATRVEPESAPDKAGVQAKRIGGGR</sequence>
<dbReference type="InterPro" id="IPR002606">
    <property type="entry name" value="Riboflavin_kinase_bac"/>
</dbReference>
<dbReference type="Proteomes" id="UP000031599">
    <property type="component" value="Unassembled WGS sequence"/>
</dbReference>
<evidence type="ECO:0000256" key="18">
    <source>
        <dbReference type="ARBA" id="ARBA00047880"/>
    </source>
</evidence>
<dbReference type="PANTHER" id="PTHR22749">
    <property type="entry name" value="RIBOFLAVIN KINASE/FMN ADENYLYLTRANSFERASE"/>
    <property type="match status" value="1"/>
</dbReference>
<dbReference type="InterPro" id="IPR015865">
    <property type="entry name" value="Riboflavin_kinase_bac/euk"/>
</dbReference>
<comment type="catalytic activity">
    <reaction evidence="18">
        <text>riboflavin + ATP = FMN + ADP + H(+)</text>
        <dbReference type="Rhea" id="RHEA:14357"/>
        <dbReference type="ChEBI" id="CHEBI:15378"/>
        <dbReference type="ChEBI" id="CHEBI:30616"/>
        <dbReference type="ChEBI" id="CHEBI:57986"/>
        <dbReference type="ChEBI" id="CHEBI:58210"/>
        <dbReference type="ChEBI" id="CHEBI:456216"/>
        <dbReference type="EC" id="2.7.1.26"/>
    </reaction>
</comment>
<gene>
    <name evidence="22" type="ORF">DB30_05127</name>
</gene>
<keyword evidence="14" id="KW-0274">FAD</keyword>
<protein>
    <recommendedName>
        <fullName evidence="7">Bifunctional riboflavin kinase/FMN adenylyltransferase</fullName>
        <ecNumber evidence="5">2.7.1.26</ecNumber>
        <ecNumber evidence="6">2.7.7.2</ecNumber>
    </recommendedName>
    <alternativeName>
        <fullName evidence="17">Riboflavin biosynthesis protein RibF</fullName>
    </alternativeName>
</protein>
<keyword evidence="8" id="KW-0285">Flavoprotein</keyword>
<dbReference type="GO" id="GO:0003919">
    <property type="term" value="F:FMN adenylyltransferase activity"/>
    <property type="evidence" value="ECO:0007669"/>
    <property type="project" value="UniProtKB-EC"/>
</dbReference>
<evidence type="ECO:0000256" key="12">
    <source>
        <dbReference type="ARBA" id="ARBA00022741"/>
    </source>
</evidence>
<keyword evidence="10" id="KW-0808">Transferase</keyword>
<dbReference type="GO" id="GO:0006747">
    <property type="term" value="P:FAD biosynthetic process"/>
    <property type="evidence" value="ECO:0007669"/>
    <property type="project" value="UniProtKB-UniPathway"/>
</dbReference>
<evidence type="ECO:0000256" key="6">
    <source>
        <dbReference type="ARBA" id="ARBA00012393"/>
    </source>
</evidence>
<comment type="pathway">
    <text evidence="2">Cofactor biosynthesis; FAD biosynthesis; FAD from FMN: step 1/1.</text>
</comment>
<dbReference type="SUPFAM" id="SSF52374">
    <property type="entry name" value="Nucleotidylyl transferase"/>
    <property type="match status" value="1"/>
</dbReference>
<evidence type="ECO:0000256" key="7">
    <source>
        <dbReference type="ARBA" id="ARBA00018483"/>
    </source>
</evidence>
<keyword evidence="12" id="KW-0547">Nucleotide-binding</keyword>
<evidence type="ECO:0000256" key="14">
    <source>
        <dbReference type="ARBA" id="ARBA00022827"/>
    </source>
</evidence>
<dbReference type="Pfam" id="PF01687">
    <property type="entry name" value="Flavokinase"/>
    <property type="match status" value="1"/>
</dbReference>
<keyword evidence="9" id="KW-0288">FMN</keyword>
<comment type="pathway">
    <text evidence="3">Cofactor biosynthesis; FMN biosynthesis; FMN from riboflavin (ATP route): step 1/1.</text>
</comment>
<dbReference type="CDD" id="cd02064">
    <property type="entry name" value="FAD_synthetase_N"/>
    <property type="match status" value="1"/>
</dbReference>
<dbReference type="EMBL" id="JMCC02000045">
    <property type="protein sequence ID" value="KIG15936.1"/>
    <property type="molecule type" value="Genomic_DNA"/>
</dbReference>
<evidence type="ECO:0000256" key="9">
    <source>
        <dbReference type="ARBA" id="ARBA00022643"/>
    </source>
</evidence>